<accession>A0A2I6PI78</accession>
<dbReference type="KEGG" id="vg:55606467"/>
<evidence type="ECO:0000313" key="5">
    <source>
        <dbReference type="Proteomes" id="UP000240618"/>
    </source>
</evidence>
<organism evidence="4 5">
    <name type="scientific">Pseudomonas phage PMBT14</name>
    <dbReference type="NCBI Taxonomy" id="2059855"/>
    <lineage>
        <taxon>Viruses</taxon>
        <taxon>Duplodnaviria</taxon>
        <taxon>Heunggongvirae</taxon>
        <taxon>Uroviricota</taxon>
        <taxon>Caudoviricetes</taxon>
        <taxon>Knuthellervirus</taxon>
        <taxon>Knuthellervirus PMBT14</taxon>
    </lineage>
</organism>
<keyword evidence="5" id="KW-1185">Reference proteome</keyword>
<proteinExistence type="inferred from homology"/>
<keyword evidence="2" id="KW-0808">Transferase</keyword>
<dbReference type="Gene3D" id="3.30.572.10">
    <property type="entry name" value="Thymidylate synthase/dCMP hydroxymethylase domain"/>
    <property type="match status" value="1"/>
</dbReference>
<dbReference type="SUPFAM" id="SSF55831">
    <property type="entry name" value="Thymidylate synthase/dCMP hydroxymethylase"/>
    <property type="match status" value="1"/>
</dbReference>
<evidence type="ECO:0000256" key="1">
    <source>
        <dbReference type="ARBA" id="ARBA00009972"/>
    </source>
</evidence>
<evidence type="ECO:0000256" key="2">
    <source>
        <dbReference type="ARBA" id="ARBA00022679"/>
    </source>
</evidence>
<dbReference type="RefSeq" id="YP_009836228.1">
    <property type="nucleotide sequence ID" value="NC_048687.1"/>
</dbReference>
<feature type="domain" description="Thymidylate synthase/dCMP hydroxymethylase" evidence="3">
    <location>
        <begin position="155"/>
        <end position="273"/>
    </location>
</feature>
<evidence type="ECO:0000259" key="3">
    <source>
        <dbReference type="Pfam" id="PF00303"/>
    </source>
</evidence>
<name>A0A2I6PI78_9CAUD</name>
<dbReference type="InterPro" id="IPR023451">
    <property type="entry name" value="Thymidate_synth/dCMP_Mease_dom"/>
</dbReference>
<dbReference type="Pfam" id="PF00303">
    <property type="entry name" value="Thymidylat_synt"/>
    <property type="match status" value="1"/>
</dbReference>
<reference evidence="4 5" key="1">
    <citation type="journal article" date="2018" name="Arch. Virol.">
        <title>Genome sequence of the novel virulent bacteriophage PMBT14 with lytic activity against Pseudomonas fluorescens DSM 50090(R).</title>
        <authorList>
            <person name="Koberg S."/>
            <person name="Gieschler S."/>
            <person name="Brinks E."/>
            <person name="Wenning M."/>
            <person name="Neve H."/>
            <person name="Franz C.M."/>
        </authorList>
    </citation>
    <scope>NUCLEOTIDE SEQUENCE [LARGE SCALE GENOMIC DNA]</scope>
</reference>
<dbReference type="GeneID" id="55606467"/>
<dbReference type="GO" id="GO:0016740">
    <property type="term" value="F:transferase activity"/>
    <property type="evidence" value="ECO:0007669"/>
    <property type="project" value="UniProtKB-KW"/>
</dbReference>
<dbReference type="Proteomes" id="UP000240618">
    <property type="component" value="Segment"/>
</dbReference>
<sequence length="280" mass="32567">MKMKKAISDVFENFGWGAITFRPTRWQGLDVTTQPAALMKEDLHVTMQADLHQNYSLDYYAEAIEPNLPWADKHFEERVCGYPINPGTEWANWPFGVNAEKALDMHGQFNHNYMERYWPVRAGKAPAHPTRGVKEFFDLARHALLLDDTNRGIRHEYGDLGGLVRDLAAEPDTRQAYLPVWFPEDTGDAHKGRKPCTLGYHFIMRNGKLDVTYYMRSCDLANHFRDDVYLTVRLLLWVLDQCRIQNAPAWRDVVPGKFTMHITSLHMFVNDFRKIYGEDE</sequence>
<evidence type="ECO:0000313" key="4">
    <source>
        <dbReference type="EMBL" id="AUM59765.1"/>
    </source>
</evidence>
<protein>
    <submittedName>
        <fullName evidence="4">Thymidylate synthase</fullName>
    </submittedName>
</protein>
<dbReference type="EMBL" id="MG596800">
    <property type="protein sequence ID" value="AUM59765.1"/>
    <property type="molecule type" value="Genomic_DNA"/>
</dbReference>
<dbReference type="InterPro" id="IPR036926">
    <property type="entry name" value="Thymidate_synth/dCMP_Mease_sf"/>
</dbReference>
<comment type="similarity">
    <text evidence="1">Belongs to the thymidylate synthase family.</text>
</comment>